<organism evidence="1">
    <name type="scientific">Anguilla anguilla</name>
    <name type="common">European freshwater eel</name>
    <name type="synonym">Muraena anguilla</name>
    <dbReference type="NCBI Taxonomy" id="7936"/>
    <lineage>
        <taxon>Eukaryota</taxon>
        <taxon>Metazoa</taxon>
        <taxon>Chordata</taxon>
        <taxon>Craniata</taxon>
        <taxon>Vertebrata</taxon>
        <taxon>Euteleostomi</taxon>
        <taxon>Actinopterygii</taxon>
        <taxon>Neopterygii</taxon>
        <taxon>Teleostei</taxon>
        <taxon>Anguilliformes</taxon>
        <taxon>Anguillidae</taxon>
        <taxon>Anguilla</taxon>
    </lineage>
</organism>
<accession>A0A0E9VC04</accession>
<dbReference type="EMBL" id="GBXM01032985">
    <property type="protein sequence ID" value="JAH75592.1"/>
    <property type="molecule type" value="Transcribed_RNA"/>
</dbReference>
<sequence length="99" mass="11476">MVSYNLYVSKFFFPLLYSCIISGGPQCCLLCDQRPNRTELREESSGHPGIPHSQVYLQIRFLRYQRVMTSYFFYRLIPSQYVKACPGSCSVLVACYKVL</sequence>
<reference evidence="1" key="1">
    <citation type="submission" date="2014-11" db="EMBL/GenBank/DDBJ databases">
        <authorList>
            <person name="Amaro Gonzalez C."/>
        </authorList>
    </citation>
    <scope>NUCLEOTIDE SEQUENCE</scope>
</reference>
<name>A0A0E9VC04_ANGAN</name>
<proteinExistence type="predicted"/>
<evidence type="ECO:0000313" key="1">
    <source>
        <dbReference type="EMBL" id="JAH75592.1"/>
    </source>
</evidence>
<dbReference type="AlphaFoldDB" id="A0A0E9VC04"/>
<protein>
    <submittedName>
        <fullName evidence="1">Uncharacterized protein</fullName>
    </submittedName>
</protein>
<reference evidence="1" key="2">
    <citation type="journal article" date="2015" name="Fish Shellfish Immunol.">
        <title>Early steps in the European eel (Anguilla anguilla)-Vibrio vulnificus interaction in the gills: Role of the RtxA13 toxin.</title>
        <authorList>
            <person name="Callol A."/>
            <person name="Pajuelo D."/>
            <person name="Ebbesson L."/>
            <person name="Teles M."/>
            <person name="MacKenzie S."/>
            <person name="Amaro C."/>
        </authorList>
    </citation>
    <scope>NUCLEOTIDE SEQUENCE</scope>
</reference>